<evidence type="ECO:0000313" key="2">
    <source>
        <dbReference type="Proteomes" id="UP001281147"/>
    </source>
</evidence>
<name>A0ACC3MRN7_9PEZI</name>
<dbReference type="Proteomes" id="UP001281147">
    <property type="component" value="Unassembled WGS sequence"/>
</dbReference>
<proteinExistence type="predicted"/>
<organism evidence="1 2">
    <name type="scientific">Vermiconidia calcicola</name>
    <dbReference type="NCBI Taxonomy" id="1690605"/>
    <lineage>
        <taxon>Eukaryota</taxon>
        <taxon>Fungi</taxon>
        <taxon>Dikarya</taxon>
        <taxon>Ascomycota</taxon>
        <taxon>Pezizomycotina</taxon>
        <taxon>Dothideomycetes</taxon>
        <taxon>Dothideomycetidae</taxon>
        <taxon>Mycosphaerellales</taxon>
        <taxon>Extremaceae</taxon>
        <taxon>Vermiconidia</taxon>
    </lineage>
</organism>
<accession>A0ACC3MRN7</accession>
<keyword evidence="2" id="KW-1185">Reference proteome</keyword>
<reference evidence="1" key="1">
    <citation type="submission" date="2023-07" db="EMBL/GenBank/DDBJ databases">
        <title>Black Yeasts Isolated from many extreme environments.</title>
        <authorList>
            <person name="Coleine C."/>
            <person name="Stajich J.E."/>
            <person name="Selbmann L."/>
        </authorList>
    </citation>
    <scope>NUCLEOTIDE SEQUENCE</scope>
    <source>
        <strain evidence="1">CCFEE 5714</strain>
    </source>
</reference>
<gene>
    <name evidence="1" type="ORF">LTR37_015092</name>
</gene>
<evidence type="ECO:0000313" key="1">
    <source>
        <dbReference type="EMBL" id="KAK3702117.1"/>
    </source>
</evidence>
<sequence length="525" mass="58277">MSTTQQGGAPMAYRPTSLDFINRPNPVEPHAVPEKHPLNGTPRLDNSSTQDLLRPFLRKNVDPHIERPAKRRKSGDSKALDLPRLPTVRNGAKRLRIPPTLSGLHHPPPDAGLLPSMSVDQPVKLSEQPVAPEPETVAEPQPAVTISNIHGEVHGKPSAQQESTRSKPKRNKWTDAETRDLLKGVAKFGIDYKFNRRTALDLKDRFRICCPDDYKTKRKSKQYSDCQAVLHSKPANPVENGSGSSRSERKSSLELRDIGIDEPFKKSNRRERTAYSDAEDHALLKGFQKYGNTWAAIQQDCELSLGHRKSTDLRDRFRTRFPEHYEKAGLTPRPALFPKRPDRGDEQVTEQKSEACAPVQEVTKTKLSQHRSEAPRLGKEIKESLPAKPLKKQIPTSLLHDSDVFWGAPFDTEDTENERITLDRRILDWPSDLPKPTVSLDQPAKGGAEPFGTLSTMRPPAPPLSGSYAAQPTGTVAALPSLAAITAESDDSMDQFELPSLLGNAGNMEDGRQIGQFATLDDLLS</sequence>
<dbReference type="EMBL" id="JAUTXU010000165">
    <property type="protein sequence ID" value="KAK3702117.1"/>
    <property type="molecule type" value="Genomic_DNA"/>
</dbReference>
<comment type="caution">
    <text evidence="1">The sequence shown here is derived from an EMBL/GenBank/DDBJ whole genome shotgun (WGS) entry which is preliminary data.</text>
</comment>
<protein>
    <submittedName>
        <fullName evidence="1">Uncharacterized protein</fullName>
    </submittedName>
</protein>